<proteinExistence type="predicted"/>
<accession>A0A0S4KTN0</accession>
<organism evidence="1 2">
    <name type="scientific">Candidatus Nitrospira inopinata</name>
    <dbReference type="NCBI Taxonomy" id="1715989"/>
    <lineage>
        <taxon>Bacteria</taxon>
        <taxon>Pseudomonadati</taxon>
        <taxon>Nitrospirota</taxon>
        <taxon>Nitrospiria</taxon>
        <taxon>Nitrospirales</taxon>
        <taxon>Nitrospiraceae</taxon>
        <taxon>Nitrospira</taxon>
    </lineage>
</organism>
<reference evidence="2" key="1">
    <citation type="submission" date="2015-09" db="EMBL/GenBank/DDBJ databases">
        <authorList>
            <person name="Daims H."/>
        </authorList>
    </citation>
    <scope>NUCLEOTIDE SEQUENCE [LARGE SCALE GENOMIC DNA]</scope>
</reference>
<dbReference type="KEGG" id="nio:NITINOP_1519"/>
<evidence type="ECO:0000313" key="2">
    <source>
        <dbReference type="Proteomes" id="UP000066284"/>
    </source>
</evidence>
<name>A0A0S4KTN0_9BACT</name>
<gene>
    <name evidence="1" type="ORF">NITINOP_1519</name>
</gene>
<evidence type="ECO:0000313" key="1">
    <source>
        <dbReference type="EMBL" id="CUQ66494.1"/>
    </source>
</evidence>
<dbReference type="EMBL" id="LN885086">
    <property type="protein sequence ID" value="CUQ66494.1"/>
    <property type="molecule type" value="Genomic_DNA"/>
</dbReference>
<protein>
    <submittedName>
        <fullName evidence="1">Uncharacterized protein</fullName>
    </submittedName>
</protein>
<dbReference type="STRING" id="1715989.NITINOP_1519"/>
<keyword evidence="2" id="KW-1185">Reference proteome</keyword>
<dbReference type="AlphaFoldDB" id="A0A0S4KTN0"/>
<dbReference type="Proteomes" id="UP000066284">
    <property type="component" value="Chromosome 1"/>
</dbReference>
<sequence length="122" mass="13681">MYQALVRRVNRGVGDVKTVGNGREWGLSEIVQHGREEPFEPLIRGDATRHGIGLSRGWGLGVDVAAARQIPMQRGQFDLQVFERLGLRQDVGVVFQMAVPAAFFFPHDVFGRVHRGQYSGHR</sequence>